<dbReference type="InterPro" id="IPR000286">
    <property type="entry name" value="HDACs"/>
</dbReference>
<proteinExistence type="inferred from homology"/>
<protein>
    <recommendedName>
        <fullName evidence="2">Histone deacetylase domain-containing protein</fullName>
    </recommendedName>
</protein>
<dbReference type="GO" id="GO:0040029">
    <property type="term" value="P:epigenetic regulation of gene expression"/>
    <property type="evidence" value="ECO:0007669"/>
    <property type="project" value="TreeGrafter"/>
</dbReference>
<dbReference type="PANTHER" id="PTHR10625:SF10">
    <property type="entry name" value="HISTONE DEACETYLASE HDAC1"/>
    <property type="match status" value="1"/>
</dbReference>
<evidence type="ECO:0000313" key="4">
    <source>
        <dbReference type="Proteomes" id="UP000185557"/>
    </source>
</evidence>
<dbReference type="Gene3D" id="3.40.800.20">
    <property type="entry name" value="Histone deacetylase domain"/>
    <property type="match status" value="1"/>
</dbReference>
<dbReference type="AlphaFoldDB" id="A0A1U7JC26"/>
<dbReference type="Pfam" id="PF00850">
    <property type="entry name" value="Hist_deacetyl"/>
    <property type="match status" value="1"/>
</dbReference>
<accession>A0A1U7JC26</accession>
<dbReference type="PRINTS" id="PR01270">
    <property type="entry name" value="HDASUPER"/>
</dbReference>
<reference evidence="3 4" key="1">
    <citation type="submission" date="2016-11" db="EMBL/GenBank/DDBJ databases">
        <title>Draft Genome Sequences of Nine Cyanobacterial Strains from Diverse Habitats.</title>
        <authorList>
            <person name="Zhu T."/>
            <person name="Hou S."/>
            <person name="Lu X."/>
            <person name="Hess W.R."/>
        </authorList>
    </citation>
    <scope>NUCLEOTIDE SEQUENCE [LARGE SCALE GENOMIC DNA]</scope>
    <source>
        <strain evidence="3 4">NIES-30</strain>
    </source>
</reference>
<dbReference type="EMBL" id="MRCG01000001">
    <property type="protein sequence ID" value="OKH51250.1"/>
    <property type="molecule type" value="Genomic_DNA"/>
</dbReference>
<dbReference type="STRING" id="549789.NIES30_02585"/>
<keyword evidence="4" id="KW-1185">Reference proteome</keyword>
<sequence>MADFAVIYSPAFLAHDTGSFHPENAGRLTAIVAALEKVSWVDHLDWREPTPVAQRADVDTLIAQLHNPRYVRALREIAHTGGGHIDGDTVVSEESYAVAQLAVSAWLDGVDYVLETGQSAFVLARPPGHHAVRDRGMGFCLFSNAAIAAHYALNQSTINRVAILDWDVHHGNGTQALVEGNAAIAYCSLHQLPAYPGTGHSSETGFHQNVLNLPMPPGSASDTYQMQFEQKVIPFLKAFNPDLLIISAGYDANAADPLANINLNPEDYGTFTQQCLSVTDQILFGLEGGYDYDALSQSVLATISARLGL</sequence>
<dbReference type="GO" id="GO:0004407">
    <property type="term" value="F:histone deacetylase activity"/>
    <property type="evidence" value="ECO:0007669"/>
    <property type="project" value="TreeGrafter"/>
</dbReference>
<dbReference type="PANTHER" id="PTHR10625">
    <property type="entry name" value="HISTONE DEACETYLASE HDAC1-RELATED"/>
    <property type="match status" value="1"/>
</dbReference>
<dbReference type="SUPFAM" id="SSF52768">
    <property type="entry name" value="Arginase/deacetylase"/>
    <property type="match status" value="1"/>
</dbReference>
<evidence type="ECO:0000256" key="1">
    <source>
        <dbReference type="ARBA" id="ARBA00005947"/>
    </source>
</evidence>
<dbReference type="Proteomes" id="UP000185557">
    <property type="component" value="Unassembled WGS sequence"/>
</dbReference>
<gene>
    <name evidence="3" type="ORF">NIES30_02585</name>
</gene>
<comment type="similarity">
    <text evidence="1">Belongs to the histone deacetylase family.</text>
</comment>
<evidence type="ECO:0000313" key="3">
    <source>
        <dbReference type="EMBL" id="OKH51250.1"/>
    </source>
</evidence>
<name>A0A1U7JC26_9CYAN</name>
<dbReference type="InterPro" id="IPR023696">
    <property type="entry name" value="Ureohydrolase_dom_sf"/>
</dbReference>
<organism evidence="3 4">
    <name type="scientific">Phormidium tenue NIES-30</name>
    <dbReference type="NCBI Taxonomy" id="549789"/>
    <lineage>
        <taxon>Bacteria</taxon>
        <taxon>Bacillati</taxon>
        <taxon>Cyanobacteriota</taxon>
        <taxon>Cyanophyceae</taxon>
        <taxon>Oscillatoriophycideae</taxon>
        <taxon>Oscillatoriales</taxon>
        <taxon>Oscillatoriaceae</taxon>
        <taxon>Phormidium</taxon>
    </lineage>
</organism>
<evidence type="ECO:0000259" key="2">
    <source>
        <dbReference type="Pfam" id="PF00850"/>
    </source>
</evidence>
<dbReference type="CDD" id="cd09992">
    <property type="entry name" value="HDAC_classII"/>
    <property type="match status" value="1"/>
</dbReference>
<comment type="caution">
    <text evidence="3">The sequence shown here is derived from an EMBL/GenBank/DDBJ whole genome shotgun (WGS) entry which is preliminary data.</text>
</comment>
<dbReference type="InterPro" id="IPR037138">
    <property type="entry name" value="His_deacetylse_dom_sf"/>
</dbReference>
<feature type="domain" description="Histone deacetylase" evidence="2">
    <location>
        <begin position="21"/>
        <end position="304"/>
    </location>
</feature>
<dbReference type="InterPro" id="IPR023801">
    <property type="entry name" value="His_deacetylse_dom"/>
</dbReference>